<protein>
    <submittedName>
        <fullName evidence="3">Uncharacterized protein</fullName>
    </submittedName>
</protein>
<evidence type="ECO:0000256" key="1">
    <source>
        <dbReference type="SAM" id="Coils"/>
    </source>
</evidence>
<feature type="transmembrane region" description="Helical" evidence="2">
    <location>
        <begin position="6"/>
        <end position="28"/>
    </location>
</feature>
<dbReference type="EMBL" id="JX997183">
    <property type="protein sequence ID" value="AGE58743.1"/>
    <property type="molecule type" value="Genomic_DNA"/>
</dbReference>
<dbReference type="RefSeq" id="YP_009665388.1">
    <property type="nucleotide sequence ID" value="NC_043235.1"/>
</dbReference>
<keyword evidence="2" id="KW-0812">Transmembrane</keyword>
<dbReference type="GeneID" id="40525607"/>
<keyword evidence="1" id="KW-0175">Coiled coil</keyword>
<gene>
    <name evidence="3" type="primary">NYs-1_464R</name>
    <name evidence="3" type="ORF">PBCVNYs1_464R</name>
</gene>
<evidence type="ECO:0000256" key="2">
    <source>
        <dbReference type="SAM" id="Phobius"/>
    </source>
</evidence>
<dbReference type="KEGG" id="vg:40525607"/>
<keyword evidence="2" id="KW-0472">Membrane</keyword>
<organism evidence="3">
    <name type="scientific">Paramecium bursaria Chlorella virus NYs1</name>
    <dbReference type="NCBI Taxonomy" id="83442"/>
    <lineage>
        <taxon>Viruses</taxon>
        <taxon>Varidnaviria</taxon>
        <taxon>Bamfordvirae</taxon>
        <taxon>Nucleocytoviricota</taxon>
        <taxon>Megaviricetes</taxon>
        <taxon>Algavirales</taxon>
        <taxon>Phycodnaviridae</taxon>
        <taxon>Chlorovirus</taxon>
        <taxon>Chlorovirus newyorkense</taxon>
    </lineage>
</organism>
<proteinExistence type="predicted"/>
<sequence>MVSKWMIITIAAIVIAVSITIAVVITILKNMNKDEKINDEIFLKQKEALLRSAIDQKLDSATNVVTVESSKILNIVDDGTKTANKGNDALTKQIRNQQKTIDTLKQKYANEMKKIK</sequence>
<evidence type="ECO:0000313" key="3">
    <source>
        <dbReference type="EMBL" id="AGE58743.1"/>
    </source>
</evidence>
<feature type="coiled-coil region" evidence="1">
    <location>
        <begin position="87"/>
        <end position="114"/>
    </location>
</feature>
<keyword evidence="2" id="KW-1133">Transmembrane helix</keyword>
<accession>M1HHF8</accession>
<name>M1HHF8_9PHYC</name>
<reference evidence="3" key="1">
    <citation type="submission" date="2012-10" db="EMBL/GenBank/DDBJ databases">
        <title>Towards defining the chloroviruses: a genomic journey through a genus of large DNA viruses.</title>
        <authorList>
            <person name="Jeanniard A."/>
            <person name="Dunigan D.D."/>
            <person name="Gurnon J.R."/>
            <person name="Agarkova I."/>
            <person name="Kang M."/>
            <person name="Vitek J."/>
            <person name="Duncan G."/>
            <person name="McClung O.W."/>
            <person name="Larsen M."/>
            <person name="Claverie J.-M."/>
            <person name="Van Etten J.L."/>
            <person name="Blanc G."/>
        </authorList>
    </citation>
    <scope>NUCLEOTIDE SEQUENCE</scope>
</reference>